<keyword evidence="3" id="KW-1185">Reference proteome</keyword>
<organism evidence="2 3">
    <name type="scientific">Trueperella abortisuis</name>
    <dbReference type="NCBI Taxonomy" id="445930"/>
    <lineage>
        <taxon>Bacteria</taxon>
        <taxon>Bacillati</taxon>
        <taxon>Actinomycetota</taxon>
        <taxon>Actinomycetes</taxon>
        <taxon>Actinomycetales</taxon>
        <taxon>Actinomycetaceae</taxon>
        <taxon>Trueperella</taxon>
    </lineage>
</organism>
<gene>
    <name evidence="2" type="ORF">J2S45_001287</name>
</gene>
<keyword evidence="1" id="KW-0472">Membrane</keyword>
<evidence type="ECO:0000313" key="3">
    <source>
        <dbReference type="Proteomes" id="UP001230145"/>
    </source>
</evidence>
<dbReference type="EMBL" id="JAUSQL010000001">
    <property type="protein sequence ID" value="MDP9832608.1"/>
    <property type="molecule type" value="Genomic_DNA"/>
</dbReference>
<dbReference type="InterPro" id="IPR016181">
    <property type="entry name" value="Acyl_CoA_acyltransferase"/>
</dbReference>
<name>A0ABT9PIT6_9ACTO</name>
<dbReference type="RefSeq" id="WP_296931168.1">
    <property type="nucleotide sequence ID" value="NZ_JAUSQL010000001.1"/>
</dbReference>
<feature type="transmembrane region" description="Helical" evidence="1">
    <location>
        <begin position="32"/>
        <end position="48"/>
    </location>
</feature>
<accession>A0ABT9PIT6</accession>
<keyword evidence="1" id="KW-0812">Transmembrane</keyword>
<dbReference type="Proteomes" id="UP001230145">
    <property type="component" value="Unassembled WGS sequence"/>
</dbReference>
<proteinExistence type="predicted"/>
<evidence type="ECO:0008006" key="4">
    <source>
        <dbReference type="Google" id="ProtNLM"/>
    </source>
</evidence>
<feature type="transmembrane region" description="Helical" evidence="1">
    <location>
        <begin position="6"/>
        <end position="25"/>
    </location>
</feature>
<sequence>MESNMPLWEFVGWAGSVLVIVSLMVPSIRRFRVLNLAGSLIATIYNIYFGIWPYAAMNGVIVLIDAYWLWRLTRDRDEERGYCVLEVDTAAALPARFLDRHLPAITKAFPHFDREALSGAHVFLTLHEDEVIGLFALSADGDTGHILIDYVTERFRDLTPGAFLYNNAELFARLTLTSVTLPVRDAADPMYFAKQGFTTRGDLLVREV</sequence>
<evidence type="ECO:0000256" key="1">
    <source>
        <dbReference type="SAM" id="Phobius"/>
    </source>
</evidence>
<dbReference type="SUPFAM" id="SSF55729">
    <property type="entry name" value="Acyl-CoA N-acyltransferases (Nat)"/>
    <property type="match status" value="1"/>
</dbReference>
<protein>
    <recommendedName>
        <fullName evidence="4">YgjV family protein</fullName>
    </recommendedName>
</protein>
<comment type="caution">
    <text evidence="2">The sequence shown here is derived from an EMBL/GenBank/DDBJ whole genome shotgun (WGS) entry which is preliminary data.</text>
</comment>
<reference evidence="2 3" key="1">
    <citation type="submission" date="2023-07" db="EMBL/GenBank/DDBJ databases">
        <title>Sequencing the genomes of 1000 actinobacteria strains.</title>
        <authorList>
            <person name="Klenk H.-P."/>
        </authorList>
    </citation>
    <scope>NUCLEOTIDE SEQUENCE [LARGE SCALE GENOMIC DNA]</scope>
    <source>
        <strain evidence="2 3">DSM 19515</strain>
    </source>
</reference>
<evidence type="ECO:0000313" key="2">
    <source>
        <dbReference type="EMBL" id="MDP9832608.1"/>
    </source>
</evidence>
<keyword evidence="1" id="KW-1133">Transmembrane helix</keyword>